<reference evidence="3" key="1">
    <citation type="submission" date="2023-07" db="EMBL/GenBank/DDBJ databases">
        <authorList>
            <consortium name="CYATHOMIX"/>
        </authorList>
    </citation>
    <scope>NUCLEOTIDE SEQUENCE</scope>
    <source>
        <strain evidence="3">N/A</strain>
    </source>
</reference>
<gene>
    <name evidence="3" type="ORF">CYNAS_LOCUS18451</name>
</gene>
<keyword evidence="2" id="KW-0732">Signal</keyword>
<dbReference type="AlphaFoldDB" id="A0AA36MDV7"/>
<proteinExistence type="predicted"/>
<comment type="caution">
    <text evidence="3">The sequence shown here is derived from an EMBL/GenBank/DDBJ whole genome shotgun (WGS) entry which is preliminary data.</text>
</comment>
<evidence type="ECO:0008006" key="5">
    <source>
        <dbReference type="Google" id="ProtNLM"/>
    </source>
</evidence>
<feature type="compositionally biased region" description="Polar residues" evidence="1">
    <location>
        <begin position="184"/>
        <end position="193"/>
    </location>
</feature>
<evidence type="ECO:0000313" key="4">
    <source>
        <dbReference type="Proteomes" id="UP001176961"/>
    </source>
</evidence>
<evidence type="ECO:0000256" key="1">
    <source>
        <dbReference type="SAM" id="MobiDB-lite"/>
    </source>
</evidence>
<evidence type="ECO:0000313" key="3">
    <source>
        <dbReference type="EMBL" id="CAJ0606468.1"/>
    </source>
</evidence>
<accession>A0AA36MDV7</accession>
<evidence type="ECO:0000256" key="2">
    <source>
        <dbReference type="SAM" id="SignalP"/>
    </source>
</evidence>
<feature type="region of interest" description="Disordered" evidence="1">
    <location>
        <begin position="174"/>
        <end position="193"/>
    </location>
</feature>
<keyword evidence="4" id="KW-1185">Reference proteome</keyword>
<feature type="region of interest" description="Disordered" evidence="1">
    <location>
        <begin position="26"/>
        <end position="53"/>
    </location>
</feature>
<protein>
    <recommendedName>
        <fullName evidence="5">Secreted protein</fullName>
    </recommendedName>
</protein>
<organism evidence="3 4">
    <name type="scientific">Cylicocyclus nassatus</name>
    <name type="common">Nematode worm</name>
    <dbReference type="NCBI Taxonomy" id="53992"/>
    <lineage>
        <taxon>Eukaryota</taxon>
        <taxon>Metazoa</taxon>
        <taxon>Ecdysozoa</taxon>
        <taxon>Nematoda</taxon>
        <taxon>Chromadorea</taxon>
        <taxon>Rhabditida</taxon>
        <taxon>Rhabditina</taxon>
        <taxon>Rhabditomorpha</taxon>
        <taxon>Strongyloidea</taxon>
        <taxon>Strongylidae</taxon>
        <taxon>Cylicocyclus</taxon>
    </lineage>
</organism>
<name>A0AA36MDV7_CYLNA</name>
<dbReference type="Proteomes" id="UP001176961">
    <property type="component" value="Unassembled WGS sequence"/>
</dbReference>
<sequence length="193" mass="21064">MRPLAVVLLTLSVLLLISVVDCKAPKETKNKDGNHDKQQKGKADAVKSKEKGKKVDKVKSVKFAESEKQEEPQLIKVREVLIEAGEIVGAPHNENTGHIHVGESLVDTLNHHQPKPIAKPKSLKVLNAYEQCKMECKRQRDSVHAREYVEQLKAELAAAEAALAAEIAAENAANAPAVEHADTTVDTSTHFSS</sequence>
<feature type="signal peptide" evidence="2">
    <location>
        <begin position="1"/>
        <end position="22"/>
    </location>
</feature>
<feature type="chain" id="PRO_5041369066" description="Secreted protein" evidence="2">
    <location>
        <begin position="23"/>
        <end position="193"/>
    </location>
</feature>
<dbReference type="EMBL" id="CATQJL010000316">
    <property type="protein sequence ID" value="CAJ0606468.1"/>
    <property type="molecule type" value="Genomic_DNA"/>
</dbReference>